<gene>
    <name evidence="6" type="ORF">S12H4_23286</name>
</gene>
<evidence type="ECO:0000313" key="6">
    <source>
        <dbReference type="EMBL" id="GAI83029.1"/>
    </source>
</evidence>
<name>X1TSP3_9ZZZZ</name>
<proteinExistence type="predicted"/>
<dbReference type="GO" id="GO:0016020">
    <property type="term" value="C:membrane"/>
    <property type="evidence" value="ECO:0007669"/>
    <property type="project" value="InterPro"/>
</dbReference>
<dbReference type="EMBL" id="BARW01012330">
    <property type="protein sequence ID" value="GAI83029.1"/>
    <property type="molecule type" value="Genomic_DNA"/>
</dbReference>
<organism evidence="6">
    <name type="scientific">marine sediment metagenome</name>
    <dbReference type="NCBI Taxonomy" id="412755"/>
    <lineage>
        <taxon>unclassified sequences</taxon>
        <taxon>metagenomes</taxon>
        <taxon>ecological metagenomes</taxon>
    </lineage>
</organism>
<evidence type="ECO:0000256" key="2">
    <source>
        <dbReference type="ARBA" id="ARBA00022475"/>
    </source>
</evidence>
<dbReference type="GO" id="GO:0044781">
    <property type="term" value="P:bacterial-type flagellum organization"/>
    <property type="evidence" value="ECO:0007669"/>
    <property type="project" value="InterPro"/>
</dbReference>
<comment type="caution">
    <text evidence="6">The sequence shown here is derived from an EMBL/GenBank/DDBJ whole genome shotgun (WGS) entry which is preliminary data.</text>
</comment>
<protein>
    <submittedName>
        <fullName evidence="6">Uncharacterized protein</fullName>
    </submittedName>
</protein>
<evidence type="ECO:0000256" key="3">
    <source>
        <dbReference type="ARBA" id="ARBA00022692"/>
    </source>
</evidence>
<comment type="subcellular location">
    <subcellularLocation>
        <location evidence="1">Cell membrane</location>
    </subcellularLocation>
</comment>
<dbReference type="InterPro" id="IPR022781">
    <property type="entry name" value="Flagellar_biosynth_FliO"/>
</dbReference>
<dbReference type="AlphaFoldDB" id="X1TSP3"/>
<keyword evidence="4" id="KW-1133">Transmembrane helix</keyword>
<evidence type="ECO:0000256" key="4">
    <source>
        <dbReference type="ARBA" id="ARBA00022989"/>
    </source>
</evidence>
<dbReference type="Pfam" id="PF04347">
    <property type="entry name" value="FliO"/>
    <property type="match status" value="1"/>
</dbReference>
<keyword evidence="5" id="KW-0472">Membrane</keyword>
<accession>X1TSP3</accession>
<evidence type="ECO:0000256" key="1">
    <source>
        <dbReference type="ARBA" id="ARBA00004236"/>
    </source>
</evidence>
<reference evidence="6" key="1">
    <citation type="journal article" date="2014" name="Front. Microbiol.">
        <title>High frequency of phylogenetically diverse reductive dehalogenase-homologous genes in deep subseafloor sedimentary metagenomes.</title>
        <authorList>
            <person name="Kawai M."/>
            <person name="Futagami T."/>
            <person name="Toyoda A."/>
            <person name="Takaki Y."/>
            <person name="Nishi S."/>
            <person name="Hori S."/>
            <person name="Arai W."/>
            <person name="Tsubouchi T."/>
            <person name="Morono Y."/>
            <person name="Uchiyama I."/>
            <person name="Ito T."/>
            <person name="Fujiyama A."/>
            <person name="Inagaki F."/>
            <person name="Takami H."/>
        </authorList>
    </citation>
    <scope>NUCLEOTIDE SEQUENCE</scope>
    <source>
        <strain evidence="6">Expedition CK06-06</strain>
    </source>
</reference>
<keyword evidence="3" id="KW-0812">Transmembrane</keyword>
<feature type="non-terminal residue" evidence="6">
    <location>
        <position position="1"/>
    </location>
</feature>
<evidence type="ECO:0000256" key="5">
    <source>
        <dbReference type="ARBA" id="ARBA00023136"/>
    </source>
</evidence>
<keyword evidence="2" id="KW-1003">Cell membrane</keyword>
<sequence>LKYILRFRTSGIKNGAIDILAIRYIEQKKAIAIIRVLKRVLIIGIAENSISTLGELSSEEIGSLKLDKKTEPGTFGNILSRYMGRKSKS</sequence>